<feature type="compositionally biased region" description="Basic residues" evidence="5">
    <location>
        <begin position="37"/>
        <end position="54"/>
    </location>
</feature>
<dbReference type="Gene3D" id="1.10.30.10">
    <property type="entry name" value="High mobility group box domain"/>
    <property type="match status" value="1"/>
</dbReference>
<dbReference type="PROSITE" id="PS50118">
    <property type="entry name" value="HMG_BOX_2"/>
    <property type="match status" value="1"/>
</dbReference>
<feature type="DNA-binding region" description="HMG box" evidence="4">
    <location>
        <begin position="62"/>
        <end position="131"/>
    </location>
</feature>
<evidence type="ECO:0000256" key="5">
    <source>
        <dbReference type="SAM" id="MobiDB-lite"/>
    </source>
</evidence>
<reference evidence="7 8" key="1">
    <citation type="submission" date="2022-12" db="EMBL/GenBank/DDBJ databases">
        <title>Chromosome-scale assembly of the Ensete ventricosum genome.</title>
        <authorList>
            <person name="Dussert Y."/>
            <person name="Stocks J."/>
            <person name="Wendawek A."/>
            <person name="Woldeyes F."/>
            <person name="Nichols R.A."/>
            <person name="Borrell J.S."/>
        </authorList>
    </citation>
    <scope>NUCLEOTIDE SEQUENCE [LARGE SCALE GENOMIC DNA]</scope>
    <source>
        <strain evidence="8">cv. Maze</strain>
        <tissue evidence="7">Seeds</tissue>
    </source>
</reference>
<feature type="region of interest" description="Disordered" evidence="5">
    <location>
        <begin position="100"/>
        <end position="175"/>
    </location>
</feature>
<proteinExistence type="predicted"/>
<gene>
    <name evidence="7" type="ORF">OPV22_007108</name>
</gene>
<evidence type="ECO:0000256" key="1">
    <source>
        <dbReference type="ARBA" id="ARBA00004123"/>
    </source>
</evidence>
<feature type="compositionally biased region" description="Basic and acidic residues" evidence="5">
    <location>
        <begin position="100"/>
        <end position="109"/>
    </location>
</feature>
<dbReference type="PANTHER" id="PTHR46261">
    <property type="entry name" value="HIGH MOBILITY GROUP B PROTEIN 4-RELATED"/>
    <property type="match status" value="1"/>
</dbReference>
<dbReference type="SMART" id="SM00398">
    <property type="entry name" value="HMG"/>
    <property type="match status" value="1"/>
</dbReference>
<feature type="domain" description="HMG box" evidence="6">
    <location>
        <begin position="62"/>
        <end position="131"/>
    </location>
</feature>
<dbReference type="Pfam" id="PF00505">
    <property type="entry name" value="HMG_box"/>
    <property type="match status" value="1"/>
</dbReference>
<keyword evidence="3 4" id="KW-0539">Nucleus</keyword>
<dbReference type="GO" id="GO:0005634">
    <property type="term" value="C:nucleus"/>
    <property type="evidence" value="ECO:0007669"/>
    <property type="project" value="UniProtKB-SubCell"/>
</dbReference>
<evidence type="ECO:0000256" key="2">
    <source>
        <dbReference type="ARBA" id="ARBA00023125"/>
    </source>
</evidence>
<evidence type="ECO:0000259" key="6">
    <source>
        <dbReference type="PROSITE" id="PS50118"/>
    </source>
</evidence>
<name>A0AAV8RMU4_ENSVE</name>
<dbReference type="EMBL" id="JAQQAF010000002">
    <property type="protein sequence ID" value="KAJ8506222.1"/>
    <property type="molecule type" value="Genomic_DNA"/>
</dbReference>
<dbReference type="PANTHER" id="PTHR46261:SF35">
    <property type="entry name" value="HIGH MOBILITY GROUP B PROTEIN 4-RELATED"/>
    <property type="match status" value="1"/>
</dbReference>
<dbReference type="AlphaFoldDB" id="A0AAV8RMU4"/>
<protein>
    <recommendedName>
        <fullName evidence="6">HMG box domain-containing protein</fullName>
    </recommendedName>
</protein>
<feature type="compositionally biased region" description="Acidic residues" evidence="5">
    <location>
        <begin position="160"/>
        <end position="175"/>
    </location>
</feature>
<evidence type="ECO:0000256" key="4">
    <source>
        <dbReference type="PROSITE-ProRule" id="PRU00267"/>
    </source>
</evidence>
<dbReference type="InterPro" id="IPR009071">
    <property type="entry name" value="HMG_box_dom"/>
</dbReference>
<sequence>MNFISALSPFTTLTLSFAMRGGKSKVAASSMDDTKVAGKRKAAGKVDKKAKRGKAAKDANKLKRPPSAFFIFMEEFRKTFQEKHPENKKVSVVSKACGDKWKSMSESEKAPYVAKAAKRKAEYEKIIASYDKKKSESSGGNASAEEEVEEEGSDKSKSEVEDDDDGNEEEEEDEE</sequence>
<organism evidence="7 8">
    <name type="scientific">Ensete ventricosum</name>
    <name type="common">Abyssinian banana</name>
    <name type="synonym">Musa ensete</name>
    <dbReference type="NCBI Taxonomy" id="4639"/>
    <lineage>
        <taxon>Eukaryota</taxon>
        <taxon>Viridiplantae</taxon>
        <taxon>Streptophyta</taxon>
        <taxon>Embryophyta</taxon>
        <taxon>Tracheophyta</taxon>
        <taxon>Spermatophyta</taxon>
        <taxon>Magnoliopsida</taxon>
        <taxon>Liliopsida</taxon>
        <taxon>Zingiberales</taxon>
        <taxon>Musaceae</taxon>
        <taxon>Ensete</taxon>
    </lineage>
</organism>
<comment type="subcellular location">
    <subcellularLocation>
        <location evidence="1">Nucleus</location>
    </subcellularLocation>
</comment>
<evidence type="ECO:0000256" key="3">
    <source>
        <dbReference type="ARBA" id="ARBA00023242"/>
    </source>
</evidence>
<keyword evidence="8" id="KW-1185">Reference proteome</keyword>
<accession>A0AAV8RMU4</accession>
<dbReference type="PRINTS" id="PR00886">
    <property type="entry name" value="HIGHMOBLTY12"/>
</dbReference>
<evidence type="ECO:0000313" key="7">
    <source>
        <dbReference type="EMBL" id="KAJ8506222.1"/>
    </source>
</evidence>
<dbReference type="CDD" id="cd22005">
    <property type="entry name" value="HMG-box_AtHMGB1-like"/>
    <property type="match status" value="1"/>
</dbReference>
<feature type="compositionally biased region" description="Basic and acidic residues" evidence="5">
    <location>
        <begin position="119"/>
        <end position="136"/>
    </location>
</feature>
<dbReference type="InterPro" id="IPR036910">
    <property type="entry name" value="HMG_box_dom_sf"/>
</dbReference>
<dbReference type="GO" id="GO:0003677">
    <property type="term" value="F:DNA binding"/>
    <property type="evidence" value="ECO:0007669"/>
    <property type="project" value="UniProtKB-UniRule"/>
</dbReference>
<dbReference type="InterPro" id="IPR031061">
    <property type="entry name" value="HMGB_plant"/>
</dbReference>
<feature type="region of interest" description="Disordered" evidence="5">
    <location>
        <begin position="29"/>
        <end position="60"/>
    </location>
</feature>
<dbReference type="SUPFAM" id="SSF47095">
    <property type="entry name" value="HMG-box"/>
    <property type="match status" value="1"/>
</dbReference>
<keyword evidence="2 4" id="KW-0238">DNA-binding</keyword>
<dbReference type="Proteomes" id="UP001222027">
    <property type="component" value="Unassembled WGS sequence"/>
</dbReference>
<evidence type="ECO:0000313" key="8">
    <source>
        <dbReference type="Proteomes" id="UP001222027"/>
    </source>
</evidence>
<comment type="caution">
    <text evidence="7">The sequence shown here is derived from an EMBL/GenBank/DDBJ whole genome shotgun (WGS) entry which is preliminary data.</text>
</comment>